<feature type="transmembrane region" description="Helical" evidence="2">
    <location>
        <begin position="212"/>
        <end position="241"/>
    </location>
</feature>
<proteinExistence type="predicted"/>
<feature type="compositionally biased region" description="Low complexity" evidence="1">
    <location>
        <begin position="47"/>
        <end position="72"/>
    </location>
</feature>
<evidence type="ECO:0000256" key="2">
    <source>
        <dbReference type="SAM" id="Phobius"/>
    </source>
</evidence>
<keyword evidence="2" id="KW-1133">Transmembrane helix</keyword>
<name>A0ABX2M5S0_9MICO</name>
<gene>
    <name evidence="4" type="ORF">HP507_06305</name>
</gene>
<feature type="compositionally biased region" description="Polar residues" evidence="1">
    <location>
        <begin position="20"/>
        <end position="46"/>
    </location>
</feature>
<accession>A0ABX2M5S0</accession>
<feature type="domain" description="DUF4190" evidence="3">
    <location>
        <begin position="167"/>
        <end position="230"/>
    </location>
</feature>
<evidence type="ECO:0000313" key="4">
    <source>
        <dbReference type="EMBL" id="NUU13442.1"/>
    </source>
</evidence>
<feature type="compositionally biased region" description="Low complexity" evidence="1">
    <location>
        <begin position="112"/>
        <end position="135"/>
    </location>
</feature>
<keyword evidence="2" id="KW-0472">Membrane</keyword>
<keyword evidence="2" id="KW-0812">Transmembrane</keyword>
<evidence type="ECO:0000259" key="3">
    <source>
        <dbReference type="Pfam" id="PF13828"/>
    </source>
</evidence>
<dbReference type="Proteomes" id="UP000573001">
    <property type="component" value="Unassembled WGS sequence"/>
</dbReference>
<dbReference type="InterPro" id="IPR025241">
    <property type="entry name" value="DUF4190"/>
</dbReference>
<dbReference type="Pfam" id="PF13828">
    <property type="entry name" value="DUF4190"/>
    <property type="match status" value="1"/>
</dbReference>
<evidence type="ECO:0000313" key="5">
    <source>
        <dbReference type="Proteomes" id="UP000573001"/>
    </source>
</evidence>
<feature type="transmembrane region" description="Helical" evidence="2">
    <location>
        <begin position="167"/>
        <end position="200"/>
    </location>
</feature>
<dbReference type="EMBL" id="JABMCE010000063">
    <property type="protein sequence ID" value="NUU13442.1"/>
    <property type="molecule type" value="Genomic_DNA"/>
</dbReference>
<dbReference type="RefSeq" id="WP_175350970.1">
    <property type="nucleotide sequence ID" value="NZ_BAAAWQ010000001.1"/>
</dbReference>
<keyword evidence="5" id="KW-1185">Reference proteome</keyword>
<sequence>MSDQNHWPKPGETTPEGGASANQPAGEQRAPSSATQPEYGQPQQYGASAPEAPAAAPSDPWAQSGQGAAAQGVSEGHTAPQNPYAAPQNPYAAPQNPYAAPGRPSGQPGYGAPQNPYAAPHNPYAAPQAPNANQYGVPQGANPYAAPGAYSSVGYQPYAQRPRTNTLAILSIVFAFGGVIIWPLVILTSPAGAIMGHIALGKIKQSGEGGRGLALAGIIGGWVLTGLFILVVGLIIVLTAVGSSYSDNYDYGYDSGAFIG</sequence>
<organism evidence="4 5">
    <name type="scientific">Curtobacterium pusillum</name>
    <dbReference type="NCBI Taxonomy" id="69373"/>
    <lineage>
        <taxon>Bacteria</taxon>
        <taxon>Bacillati</taxon>
        <taxon>Actinomycetota</taxon>
        <taxon>Actinomycetes</taxon>
        <taxon>Micrococcales</taxon>
        <taxon>Microbacteriaceae</taxon>
        <taxon>Curtobacterium</taxon>
    </lineage>
</organism>
<evidence type="ECO:0000256" key="1">
    <source>
        <dbReference type="SAM" id="MobiDB-lite"/>
    </source>
</evidence>
<feature type="region of interest" description="Disordered" evidence="1">
    <location>
        <begin position="1"/>
        <end position="138"/>
    </location>
</feature>
<reference evidence="4 5" key="1">
    <citation type="submission" date="2020-05" db="EMBL/GenBank/DDBJ databases">
        <title>Genome Sequencing of Type Strains.</title>
        <authorList>
            <person name="Lemaire J.F."/>
            <person name="Inderbitzin P."/>
            <person name="Gregorio O.A."/>
            <person name="Collins S.B."/>
            <person name="Wespe N."/>
            <person name="Knight-Connoni V."/>
        </authorList>
    </citation>
    <scope>NUCLEOTIDE SEQUENCE [LARGE SCALE GENOMIC DNA]</scope>
    <source>
        <strain evidence="4 5">ATCC 19096</strain>
    </source>
</reference>
<protein>
    <submittedName>
        <fullName evidence="4">DUF4190 domain-containing protein</fullName>
    </submittedName>
</protein>
<feature type="compositionally biased region" description="Low complexity" evidence="1">
    <location>
        <begin position="79"/>
        <end position="101"/>
    </location>
</feature>
<comment type="caution">
    <text evidence="4">The sequence shown here is derived from an EMBL/GenBank/DDBJ whole genome shotgun (WGS) entry which is preliminary data.</text>
</comment>